<name>A0A6A6U045_9PEZI</name>
<keyword evidence="2" id="KW-0378">Hydrolase</keyword>
<dbReference type="PANTHER" id="PTHR43540">
    <property type="entry name" value="PEROXYUREIDOACRYLATE/UREIDOACRYLATE AMIDOHYDROLASE-RELATED"/>
    <property type="match status" value="1"/>
</dbReference>
<dbReference type="AlphaFoldDB" id="A0A6A6U045"/>
<dbReference type="GO" id="GO:0016787">
    <property type="term" value="F:hydrolase activity"/>
    <property type="evidence" value="ECO:0007669"/>
    <property type="project" value="UniProtKB-KW"/>
</dbReference>
<protein>
    <submittedName>
        <fullName evidence="4">Isochorismatase family protein</fullName>
    </submittedName>
</protein>
<dbReference type="Gene3D" id="3.40.50.850">
    <property type="entry name" value="Isochorismatase-like"/>
    <property type="match status" value="1"/>
</dbReference>
<evidence type="ECO:0000256" key="1">
    <source>
        <dbReference type="ARBA" id="ARBA00006336"/>
    </source>
</evidence>
<organism evidence="4 5">
    <name type="scientific">Microthyrium microscopicum</name>
    <dbReference type="NCBI Taxonomy" id="703497"/>
    <lineage>
        <taxon>Eukaryota</taxon>
        <taxon>Fungi</taxon>
        <taxon>Dikarya</taxon>
        <taxon>Ascomycota</taxon>
        <taxon>Pezizomycotina</taxon>
        <taxon>Dothideomycetes</taxon>
        <taxon>Dothideomycetes incertae sedis</taxon>
        <taxon>Microthyriales</taxon>
        <taxon>Microthyriaceae</taxon>
        <taxon>Microthyrium</taxon>
    </lineage>
</organism>
<dbReference type="InterPro" id="IPR050272">
    <property type="entry name" value="Isochorismatase-like_hydrls"/>
</dbReference>
<gene>
    <name evidence="4" type="ORF">BT63DRAFT_429527</name>
</gene>
<keyword evidence="5" id="KW-1185">Reference proteome</keyword>
<evidence type="ECO:0000256" key="2">
    <source>
        <dbReference type="ARBA" id="ARBA00022801"/>
    </source>
</evidence>
<comment type="similarity">
    <text evidence="1">Belongs to the isochorismatase family.</text>
</comment>
<accession>A0A6A6U045</accession>
<sequence length="189" mass="20640">MSPTVLILLDLQNAILDIFAESKAPYLSLVQKATEAARAANIPIIYVQTCFRPNLPEVSRRNPAYERLGAFAGATEGNPRIAIASEIAPQADDIVVTKRRVSAFMGSDLDAVLRALGTENMVLAGIATSGAVLSTLRQAADLDFRITVLEDLCKDRDDEVHRVLMEKVFIKQGTVLSTEKWIEEIGKKA</sequence>
<proteinExistence type="inferred from homology"/>
<reference evidence="4" key="1">
    <citation type="journal article" date="2020" name="Stud. Mycol.">
        <title>101 Dothideomycetes genomes: a test case for predicting lifestyles and emergence of pathogens.</title>
        <authorList>
            <person name="Haridas S."/>
            <person name="Albert R."/>
            <person name="Binder M."/>
            <person name="Bloem J."/>
            <person name="Labutti K."/>
            <person name="Salamov A."/>
            <person name="Andreopoulos B."/>
            <person name="Baker S."/>
            <person name="Barry K."/>
            <person name="Bills G."/>
            <person name="Bluhm B."/>
            <person name="Cannon C."/>
            <person name="Castanera R."/>
            <person name="Culley D."/>
            <person name="Daum C."/>
            <person name="Ezra D."/>
            <person name="Gonzalez J."/>
            <person name="Henrissat B."/>
            <person name="Kuo A."/>
            <person name="Liang C."/>
            <person name="Lipzen A."/>
            <person name="Lutzoni F."/>
            <person name="Magnuson J."/>
            <person name="Mondo S."/>
            <person name="Nolan M."/>
            <person name="Ohm R."/>
            <person name="Pangilinan J."/>
            <person name="Park H.-J."/>
            <person name="Ramirez L."/>
            <person name="Alfaro M."/>
            <person name="Sun H."/>
            <person name="Tritt A."/>
            <person name="Yoshinaga Y."/>
            <person name="Zwiers L.-H."/>
            <person name="Turgeon B."/>
            <person name="Goodwin S."/>
            <person name="Spatafora J."/>
            <person name="Crous P."/>
            <person name="Grigoriev I."/>
        </authorList>
    </citation>
    <scope>NUCLEOTIDE SEQUENCE</scope>
    <source>
        <strain evidence="4">CBS 115976</strain>
    </source>
</reference>
<dbReference type="OrthoDB" id="167809at2759"/>
<evidence type="ECO:0000313" key="4">
    <source>
        <dbReference type="EMBL" id="KAF2664797.1"/>
    </source>
</evidence>
<dbReference type="EMBL" id="MU004242">
    <property type="protein sequence ID" value="KAF2664797.1"/>
    <property type="molecule type" value="Genomic_DNA"/>
</dbReference>
<dbReference type="InterPro" id="IPR000868">
    <property type="entry name" value="Isochorismatase-like_dom"/>
</dbReference>
<dbReference type="CDD" id="cd00431">
    <property type="entry name" value="cysteine_hydrolases"/>
    <property type="match status" value="1"/>
</dbReference>
<dbReference type="Proteomes" id="UP000799302">
    <property type="component" value="Unassembled WGS sequence"/>
</dbReference>
<dbReference type="Pfam" id="PF00857">
    <property type="entry name" value="Isochorismatase"/>
    <property type="match status" value="1"/>
</dbReference>
<dbReference type="SUPFAM" id="SSF52499">
    <property type="entry name" value="Isochorismatase-like hydrolases"/>
    <property type="match status" value="1"/>
</dbReference>
<dbReference type="InterPro" id="IPR036380">
    <property type="entry name" value="Isochorismatase-like_sf"/>
</dbReference>
<feature type="domain" description="Isochorismatase-like" evidence="3">
    <location>
        <begin position="4"/>
        <end position="179"/>
    </location>
</feature>
<evidence type="ECO:0000313" key="5">
    <source>
        <dbReference type="Proteomes" id="UP000799302"/>
    </source>
</evidence>
<evidence type="ECO:0000259" key="3">
    <source>
        <dbReference type="Pfam" id="PF00857"/>
    </source>
</evidence>
<dbReference type="PANTHER" id="PTHR43540:SF1">
    <property type="entry name" value="ISOCHORISMATASE HYDROLASE"/>
    <property type="match status" value="1"/>
</dbReference>